<comment type="caution">
    <text evidence="1">The sequence shown here is derived from an EMBL/GenBank/DDBJ whole genome shotgun (WGS) entry which is preliminary data.</text>
</comment>
<keyword evidence="2" id="KW-1185">Reference proteome</keyword>
<sequence length="295" mass="32997">MALSTEPFGSPWAYGGDRPQHGIPRLPRRFAPTCLPAFQWRSALSTDPPDRRVALRNLEIVNCSSRCFACHSAAAPHALGMALDFLRNHHSLESLRLSQVACQEPNEADTSLEAVELNSLQNLTLDALLVTKSHGWNFPPALIHAMSLHDADKLLVEVLDTFVPLTYLTDGTALPGSLVGMLTKLEVRIFRITVKRRFLKDARMRTLLTAFPHLVSLTTQGSWRPVGLTRHFAELSSEPTLAEPLCSDLRILNIRWKIHPLNVLTVASFYAHCERMKNNLEERSRAAGRVLDLLD</sequence>
<name>A0ACC1Q8Q5_9APHY</name>
<reference evidence="1" key="1">
    <citation type="submission" date="2022-08" db="EMBL/GenBank/DDBJ databases">
        <title>Genome Sequence of Pycnoporus sanguineus.</title>
        <authorList>
            <person name="Buettner E."/>
        </authorList>
    </citation>
    <scope>NUCLEOTIDE SEQUENCE</scope>
    <source>
        <strain evidence="1">CG-C14</strain>
    </source>
</reference>
<protein>
    <submittedName>
        <fullName evidence="1">Uncharacterized protein</fullName>
    </submittedName>
</protein>
<proteinExistence type="predicted"/>
<dbReference type="Proteomes" id="UP001144978">
    <property type="component" value="Unassembled WGS sequence"/>
</dbReference>
<dbReference type="EMBL" id="JANSHE010000165">
    <property type="protein sequence ID" value="KAJ3015319.1"/>
    <property type="molecule type" value="Genomic_DNA"/>
</dbReference>
<gene>
    <name evidence="1" type="ORF">NUW54_g1075</name>
</gene>
<evidence type="ECO:0000313" key="1">
    <source>
        <dbReference type="EMBL" id="KAJ3015319.1"/>
    </source>
</evidence>
<organism evidence="1 2">
    <name type="scientific">Trametes sanguinea</name>
    <dbReference type="NCBI Taxonomy" id="158606"/>
    <lineage>
        <taxon>Eukaryota</taxon>
        <taxon>Fungi</taxon>
        <taxon>Dikarya</taxon>
        <taxon>Basidiomycota</taxon>
        <taxon>Agaricomycotina</taxon>
        <taxon>Agaricomycetes</taxon>
        <taxon>Polyporales</taxon>
        <taxon>Polyporaceae</taxon>
        <taxon>Trametes</taxon>
    </lineage>
</organism>
<evidence type="ECO:0000313" key="2">
    <source>
        <dbReference type="Proteomes" id="UP001144978"/>
    </source>
</evidence>
<accession>A0ACC1Q8Q5</accession>